<keyword evidence="5" id="KW-1133">Transmembrane helix</keyword>
<keyword evidence="4" id="KW-0812">Transmembrane</keyword>
<dbReference type="STRING" id="690567.677"/>
<evidence type="ECO:0000256" key="2">
    <source>
        <dbReference type="ARBA" id="ARBA00008806"/>
    </source>
</evidence>
<dbReference type="Proteomes" id="UP000045545">
    <property type="component" value="Unassembled WGS sequence"/>
</dbReference>
<dbReference type="Gene3D" id="3.40.50.300">
    <property type="entry name" value="P-loop containing nucleotide triphosphate hydrolases"/>
    <property type="match status" value="2"/>
</dbReference>
<evidence type="ECO:0000256" key="3">
    <source>
        <dbReference type="ARBA" id="ARBA00022475"/>
    </source>
</evidence>
<name>A0A0E4C7Z3_9FIRM</name>
<keyword evidence="9" id="KW-1185">Reference proteome</keyword>
<dbReference type="GO" id="GO:0005886">
    <property type="term" value="C:plasma membrane"/>
    <property type="evidence" value="ECO:0007669"/>
    <property type="project" value="UniProtKB-SubCell"/>
</dbReference>
<evidence type="ECO:0000313" key="8">
    <source>
        <dbReference type="EMBL" id="CFX16423.1"/>
    </source>
</evidence>
<keyword evidence="6" id="KW-0472">Membrane</keyword>
<sequence length="483" mass="53958">MPGGIVLGANINKEKYWTVDDDTHVLLIGTTRSGKSRRVIIPSIWHLALHGESMVICDLKKELQPITKEYLRRKGYQVITLDLRNPTTGNRWNILHPVLQALKDNNTALAIQHADDIAHTLSYDPRYRGDPIWPSAKKALISALILAVAVEAPPEHKHMSTAFHLLANFGQDGGRMLDAYFNTLPLTHPARSPYQVYQMSTDKMRSSIATDTLTSLQLFGVDPAIVWMISAQDHDMAAVGKEKTAVFLVIPDERTNRNVLASLYVQQSYGALVDLANHNRGRLPVRVNYLLDEFGNIPAITDFTTKITTAGGRGIRFTLALQGLDQLSEHYPNRENTIIGQCWTWIYILTADQKTAEIISVKAGNYTVATESYNSSAQMSGSRSEGVTQGLTSRPLVMKDEVMRWPVDSVLILRTRLQPARLPLPDISEWPIAKELDLQRMGVPDQERMLSLPEPWLPTTKKNRSSETNCQETQPSAGDVLGF</sequence>
<comment type="similarity">
    <text evidence="2">Belongs to the VirD4/TraG family.</text>
</comment>
<protein>
    <submittedName>
        <fullName evidence="8">Ti-type conjugative transfer system, TraG-like</fullName>
    </submittedName>
</protein>
<reference evidence="8 9" key="1">
    <citation type="submission" date="2015-03" db="EMBL/GenBank/DDBJ databases">
        <authorList>
            <person name="Murphy D."/>
        </authorList>
    </citation>
    <scope>NUCLEOTIDE SEQUENCE [LARGE SCALE GENOMIC DNA]</scope>
    <source>
        <strain evidence="8 9">OL-4</strain>
    </source>
</reference>
<dbReference type="InterPro" id="IPR027417">
    <property type="entry name" value="P-loop_NTPase"/>
</dbReference>
<dbReference type="Pfam" id="PF02534">
    <property type="entry name" value="T4SS-DNA_transf"/>
    <property type="match status" value="1"/>
</dbReference>
<dbReference type="InterPro" id="IPR051539">
    <property type="entry name" value="T4SS-coupling_protein"/>
</dbReference>
<gene>
    <name evidence="8" type="ORF">677</name>
</gene>
<feature type="region of interest" description="Disordered" evidence="7">
    <location>
        <begin position="455"/>
        <end position="483"/>
    </location>
</feature>
<dbReference type="InterPro" id="IPR003688">
    <property type="entry name" value="TraG/VirD4"/>
</dbReference>
<dbReference type="PANTHER" id="PTHR37937:SF1">
    <property type="entry name" value="CONJUGATIVE TRANSFER: DNA TRANSPORT"/>
    <property type="match status" value="1"/>
</dbReference>
<organism evidence="8 9">
    <name type="scientific">Syntrophomonas zehnderi OL-4</name>
    <dbReference type="NCBI Taxonomy" id="690567"/>
    <lineage>
        <taxon>Bacteria</taxon>
        <taxon>Bacillati</taxon>
        <taxon>Bacillota</taxon>
        <taxon>Clostridia</taxon>
        <taxon>Eubacteriales</taxon>
        <taxon>Syntrophomonadaceae</taxon>
        <taxon>Syntrophomonas</taxon>
    </lineage>
</organism>
<evidence type="ECO:0000256" key="6">
    <source>
        <dbReference type="ARBA" id="ARBA00023136"/>
    </source>
</evidence>
<dbReference type="NCBIfam" id="NF045973">
    <property type="entry name" value="conju_CD1115"/>
    <property type="match status" value="1"/>
</dbReference>
<evidence type="ECO:0000313" key="9">
    <source>
        <dbReference type="Proteomes" id="UP000045545"/>
    </source>
</evidence>
<dbReference type="EMBL" id="CGIH01000009">
    <property type="protein sequence ID" value="CFX16423.1"/>
    <property type="molecule type" value="Genomic_DNA"/>
</dbReference>
<accession>A0A0E4C7Z3</accession>
<dbReference type="PANTHER" id="PTHR37937">
    <property type="entry name" value="CONJUGATIVE TRANSFER: DNA TRANSPORT"/>
    <property type="match status" value="1"/>
</dbReference>
<dbReference type="CDD" id="cd01127">
    <property type="entry name" value="TrwB_TraG_TraD_VirD4"/>
    <property type="match status" value="1"/>
</dbReference>
<evidence type="ECO:0000256" key="4">
    <source>
        <dbReference type="ARBA" id="ARBA00022692"/>
    </source>
</evidence>
<dbReference type="AlphaFoldDB" id="A0A0E4C7Z3"/>
<comment type="subcellular location">
    <subcellularLocation>
        <location evidence="1">Cell membrane</location>
        <topology evidence="1">Multi-pass membrane protein</topology>
    </subcellularLocation>
</comment>
<feature type="compositionally biased region" description="Polar residues" evidence="7">
    <location>
        <begin position="466"/>
        <end position="476"/>
    </location>
</feature>
<evidence type="ECO:0000256" key="7">
    <source>
        <dbReference type="SAM" id="MobiDB-lite"/>
    </source>
</evidence>
<proteinExistence type="inferred from homology"/>
<keyword evidence="3" id="KW-1003">Cell membrane</keyword>
<evidence type="ECO:0000256" key="5">
    <source>
        <dbReference type="ARBA" id="ARBA00022989"/>
    </source>
</evidence>
<evidence type="ECO:0000256" key="1">
    <source>
        <dbReference type="ARBA" id="ARBA00004651"/>
    </source>
</evidence>
<dbReference type="SUPFAM" id="SSF52540">
    <property type="entry name" value="P-loop containing nucleoside triphosphate hydrolases"/>
    <property type="match status" value="1"/>
</dbReference>